<keyword evidence="2" id="KW-1185">Reference proteome</keyword>
<comment type="caution">
    <text evidence="1">The sequence shown here is derived from an EMBL/GenBank/DDBJ whole genome shotgun (WGS) entry which is preliminary data.</text>
</comment>
<dbReference type="EMBL" id="VITY01000016">
    <property type="protein sequence ID" value="TWB89409.1"/>
    <property type="molecule type" value="Genomic_DNA"/>
</dbReference>
<dbReference type="Proteomes" id="UP000321304">
    <property type="component" value="Unassembled WGS sequence"/>
</dbReference>
<name>A0A560L2A5_9BRAD</name>
<protein>
    <submittedName>
        <fullName evidence="1">Uncharacterized protein</fullName>
    </submittedName>
</protein>
<proteinExistence type="predicted"/>
<dbReference type="AlphaFoldDB" id="A0A560L2A5"/>
<evidence type="ECO:0000313" key="1">
    <source>
        <dbReference type="EMBL" id="TWB89409.1"/>
    </source>
</evidence>
<organism evidence="1 2">
    <name type="scientific">Bradyrhizobium macuxiense</name>
    <dbReference type="NCBI Taxonomy" id="1755647"/>
    <lineage>
        <taxon>Bacteria</taxon>
        <taxon>Pseudomonadati</taxon>
        <taxon>Pseudomonadota</taxon>
        <taxon>Alphaproteobacteria</taxon>
        <taxon>Hyphomicrobiales</taxon>
        <taxon>Nitrobacteraceae</taxon>
        <taxon>Bradyrhizobium</taxon>
    </lineage>
</organism>
<reference evidence="1 2" key="1">
    <citation type="submission" date="2019-06" db="EMBL/GenBank/DDBJ databases">
        <title>Genomic Encyclopedia of Type Strains, Phase IV (KMG-V): Genome sequencing to study the core and pangenomes of soil and plant-associated prokaryotes.</title>
        <authorList>
            <person name="Whitman W."/>
        </authorList>
    </citation>
    <scope>NUCLEOTIDE SEQUENCE [LARGE SCALE GENOMIC DNA]</scope>
    <source>
        <strain evidence="1 2">BR 10355</strain>
    </source>
</reference>
<evidence type="ECO:0000313" key="2">
    <source>
        <dbReference type="Proteomes" id="UP000321304"/>
    </source>
</evidence>
<accession>A0A560L2A5</accession>
<sequence length="40" mass="4361">MSEGIIGNMGSHDIEVSAVCPVDAIVKRPAHRSNSITRRR</sequence>
<gene>
    <name evidence="1" type="ORF">FBZ93_116126</name>
</gene>